<accession>A0A2H9TKG3</accession>
<proteinExistence type="predicted"/>
<dbReference type="Gene3D" id="3.40.50.2020">
    <property type="match status" value="1"/>
</dbReference>
<dbReference type="AlphaFoldDB" id="A0A2H9TKG3"/>
<dbReference type="GO" id="GO:0016757">
    <property type="term" value="F:glycosyltransferase activity"/>
    <property type="evidence" value="ECO:0007669"/>
    <property type="project" value="UniProtKB-KW"/>
</dbReference>
<evidence type="ECO:0000313" key="3">
    <source>
        <dbReference type="Proteomes" id="UP000240830"/>
    </source>
</evidence>
<dbReference type="Proteomes" id="UP000240830">
    <property type="component" value="Unassembled WGS sequence"/>
</dbReference>
<organism evidence="2 3">
    <name type="scientific">Paramicrosporidium saccamoebae</name>
    <dbReference type="NCBI Taxonomy" id="1246581"/>
    <lineage>
        <taxon>Eukaryota</taxon>
        <taxon>Fungi</taxon>
        <taxon>Fungi incertae sedis</taxon>
        <taxon>Cryptomycota</taxon>
        <taxon>Cryptomycota incertae sedis</taxon>
        <taxon>Paramicrosporidium</taxon>
    </lineage>
</organism>
<keyword evidence="2" id="KW-0328">Glycosyltransferase</keyword>
<gene>
    <name evidence="2" type="ORF">PSACC_01921</name>
</gene>
<dbReference type="NCBIfam" id="NF001097">
    <property type="entry name" value="PRK00129.1"/>
    <property type="match status" value="1"/>
</dbReference>
<dbReference type="InterPro" id="IPR029057">
    <property type="entry name" value="PRTase-like"/>
</dbReference>
<dbReference type="Pfam" id="PF14681">
    <property type="entry name" value="UPRTase"/>
    <property type="match status" value="1"/>
</dbReference>
<reference evidence="2 3" key="1">
    <citation type="submission" date="2016-10" db="EMBL/GenBank/DDBJ databases">
        <title>The genome of Paramicrosporidium saccamoebae is the missing link in understanding Cryptomycota and Microsporidia evolution.</title>
        <authorList>
            <person name="Quandt C.A."/>
            <person name="Beaudet D."/>
            <person name="Corsaro D."/>
            <person name="Michel R."/>
            <person name="Corradi N."/>
            <person name="James T."/>
        </authorList>
    </citation>
    <scope>NUCLEOTIDE SEQUENCE [LARGE SCALE GENOMIC DNA]</scope>
    <source>
        <strain evidence="2 3">KSL3</strain>
    </source>
</reference>
<name>A0A2H9TKG3_9FUNG</name>
<sequence>MLELIPTAPVLHIGIFREKTTLQPVEYYNKLPQSNSFDICYVLDPMIATGGTALATIEMLKDFGVPKIILLTICASEPGSKMILERHPDVEIYTAALDPELNAEGYIVPGLGDAGDRLYNTINN</sequence>
<keyword evidence="2" id="KW-0808">Transferase</keyword>
<dbReference type="InterPro" id="IPR000836">
    <property type="entry name" value="PRTase_dom"/>
</dbReference>
<dbReference type="OrthoDB" id="10257085at2759"/>
<evidence type="ECO:0000313" key="2">
    <source>
        <dbReference type="EMBL" id="PJF18242.1"/>
    </source>
</evidence>
<evidence type="ECO:0000259" key="1">
    <source>
        <dbReference type="Pfam" id="PF14681"/>
    </source>
</evidence>
<protein>
    <submittedName>
        <fullName evidence="2">Uracil phosphoribosyltransferase</fullName>
    </submittedName>
</protein>
<feature type="domain" description="Phosphoribosyltransferase" evidence="1">
    <location>
        <begin position="2"/>
        <end position="121"/>
    </location>
</feature>
<dbReference type="SUPFAM" id="SSF53271">
    <property type="entry name" value="PRTase-like"/>
    <property type="match status" value="1"/>
</dbReference>
<keyword evidence="3" id="KW-1185">Reference proteome</keyword>
<dbReference type="CDD" id="cd06223">
    <property type="entry name" value="PRTases_typeI"/>
    <property type="match status" value="1"/>
</dbReference>
<comment type="caution">
    <text evidence="2">The sequence shown here is derived from an EMBL/GenBank/DDBJ whole genome shotgun (WGS) entry which is preliminary data.</text>
</comment>
<dbReference type="STRING" id="1246581.A0A2H9TKG3"/>
<dbReference type="EMBL" id="MTSL01000134">
    <property type="protein sequence ID" value="PJF18242.1"/>
    <property type="molecule type" value="Genomic_DNA"/>
</dbReference>